<dbReference type="AlphaFoldDB" id="A0A0F9LR94"/>
<name>A0A0F9LR94_9ZZZZ</name>
<dbReference type="EMBL" id="LAZR01006786">
    <property type="protein sequence ID" value="KKM89651.1"/>
    <property type="molecule type" value="Genomic_DNA"/>
</dbReference>
<proteinExistence type="predicted"/>
<accession>A0A0F9LR94</accession>
<reference evidence="2" key="1">
    <citation type="journal article" date="2015" name="Nature">
        <title>Complex archaea that bridge the gap between prokaryotes and eukaryotes.</title>
        <authorList>
            <person name="Spang A."/>
            <person name="Saw J.H."/>
            <person name="Jorgensen S.L."/>
            <person name="Zaremba-Niedzwiedzka K."/>
            <person name="Martijn J."/>
            <person name="Lind A.E."/>
            <person name="van Eijk R."/>
            <person name="Schleper C."/>
            <person name="Guy L."/>
            <person name="Ettema T.J."/>
        </authorList>
    </citation>
    <scope>NUCLEOTIDE SEQUENCE</scope>
</reference>
<organism evidence="2">
    <name type="scientific">marine sediment metagenome</name>
    <dbReference type="NCBI Taxonomy" id="412755"/>
    <lineage>
        <taxon>unclassified sequences</taxon>
        <taxon>metagenomes</taxon>
        <taxon>ecological metagenomes</taxon>
    </lineage>
</organism>
<feature type="coiled-coil region" evidence="1">
    <location>
        <begin position="5"/>
        <end position="43"/>
    </location>
</feature>
<gene>
    <name evidence="2" type="ORF">LCGC14_1246490</name>
</gene>
<protein>
    <submittedName>
        <fullName evidence="2">Uncharacterized protein</fullName>
    </submittedName>
</protein>
<feature type="coiled-coil region" evidence="1">
    <location>
        <begin position="285"/>
        <end position="312"/>
    </location>
</feature>
<keyword evidence="1" id="KW-0175">Coiled coil</keyword>
<comment type="caution">
    <text evidence="2">The sequence shown here is derived from an EMBL/GenBank/DDBJ whole genome shotgun (WGS) entry which is preliminary data.</text>
</comment>
<sequence length="313" mass="38201">MGKENKSESEQINTMEDKILELENKLKEMEKKYNENREILEDLIYHFMYTECTYNLGKTLNTDEIPRDNFKKGFLKILIDKYDIEDDFSTLFDKVSKLKKEYDKDYKIGGGRGDNAYKFINKPSTKKQIKELAEKYKVSEKSINNYLKANPDFDREYDHFLSDHNYREYIDKKREEKMTNINKMTEKECEKKLNEFLKEIINEDIKENIESRNLKEKIEMLKERIIAIGESRYYWIFDRVDKAFEASEDLWSIYYKIREKKELEKEQFKERILKPYKEKYYEISQEIEEQEKAKKLEEIKEKEAELEKMKKEI</sequence>
<evidence type="ECO:0000313" key="2">
    <source>
        <dbReference type="EMBL" id="KKM89651.1"/>
    </source>
</evidence>
<evidence type="ECO:0000256" key="1">
    <source>
        <dbReference type="SAM" id="Coils"/>
    </source>
</evidence>